<sequence length="313" mass="34310">MVRLGARRGDDDLGPVTDRTGRIESCTVTASSRSVRRCFSTLDILSTPAPFGPGILVHQGMVIGPGPRSLSWFGSLRIEGGEDDEDEFEDDGGDDDDDDDDDDDGGDGHGDEPVPVAHASSSDCRPVPGKEKGLIGSFMSVMNKIAGSDKKKPEKSRPPTSPTQRKKAKNDYWEQTGPADGGPEDPVLIPSYSGHIVGEMHIEVASRFVSLAGWTPSDPAVVELARETGLSHLSGETRSEVVQTIYPEVCDIGHKSEHKLIDLHIRLDMMTADNVRWILYGPEEITDVWVSTWHGMIAYFDYVVPYMLDRVFR</sequence>
<evidence type="ECO:0000313" key="1">
    <source>
        <dbReference type="EMBL" id="KAI5681575.1"/>
    </source>
</evidence>
<accession>A0ACC0C9F2</accession>
<gene>
    <name evidence="1" type="ORF">M9H77_02803</name>
</gene>
<dbReference type="Proteomes" id="UP001060085">
    <property type="component" value="Linkage Group LG01"/>
</dbReference>
<comment type="caution">
    <text evidence="1">The sequence shown here is derived from an EMBL/GenBank/DDBJ whole genome shotgun (WGS) entry which is preliminary data.</text>
</comment>
<reference evidence="2" key="1">
    <citation type="journal article" date="2023" name="Nat. Plants">
        <title>Single-cell RNA sequencing provides a high-resolution roadmap for understanding the multicellular compartmentation of specialized metabolism.</title>
        <authorList>
            <person name="Sun S."/>
            <person name="Shen X."/>
            <person name="Li Y."/>
            <person name="Li Y."/>
            <person name="Wang S."/>
            <person name="Li R."/>
            <person name="Zhang H."/>
            <person name="Shen G."/>
            <person name="Guo B."/>
            <person name="Wei J."/>
            <person name="Xu J."/>
            <person name="St-Pierre B."/>
            <person name="Chen S."/>
            <person name="Sun C."/>
        </authorList>
    </citation>
    <scope>NUCLEOTIDE SEQUENCE [LARGE SCALE GENOMIC DNA]</scope>
</reference>
<name>A0ACC0C9F2_CATRO</name>
<evidence type="ECO:0000313" key="2">
    <source>
        <dbReference type="Proteomes" id="UP001060085"/>
    </source>
</evidence>
<organism evidence="1 2">
    <name type="scientific">Catharanthus roseus</name>
    <name type="common">Madagascar periwinkle</name>
    <name type="synonym">Vinca rosea</name>
    <dbReference type="NCBI Taxonomy" id="4058"/>
    <lineage>
        <taxon>Eukaryota</taxon>
        <taxon>Viridiplantae</taxon>
        <taxon>Streptophyta</taxon>
        <taxon>Embryophyta</taxon>
        <taxon>Tracheophyta</taxon>
        <taxon>Spermatophyta</taxon>
        <taxon>Magnoliopsida</taxon>
        <taxon>eudicotyledons</taxon>
        <taxon>Gunneridae</taxon>
        <taxon>Pentapetalae</taxon>
        <taxon>asterids</taxon>
        <taxon>lamiids</taxon>
        <taxon>Gentianales</taxon>
        <taxon>Apocynaceae</taxon>
        <taxon>Rauvolfioideae</taxon>
        <taxon>Vinceae</taxon>
        <taxon>Catharanthinae</taxon>
        <taxon>Catharanthus</taxon>
    </lineage>
</organism>
<protein>
    <submittedName>
        <fullName evidence="1">Uncharacterized protein</fullName>
    </submittedName>
</protein>
<keyword evidence="2" id="KW-1185">Reference proteome</keyword>
<proteinExistence type="predicted"/>
<dbReference type="EMBL" id="CM044701">
    <property type="protein sequence ID" value="KAI5681575.1"/>
    <property type="molecule type" value="Genomic_DNA"/>
</dbReference>